<feature type="domain" description="CobQ/CobB/MinD/ParA nucleotide binding" evidence="1">
    <location>
        <begin position="9"/>
        <end position="124"/>
    </location>
</feature>
<reference evidence="3" key="1">
    <citation type="journal article" date="2019" name="Int. J. Syst. Evol. Microbiol.">
        <title>The Global Catalogue of Microorganisms (GCM) 10K type strain sequencing project: providing services to taxonomists for standard genome sequencing and annotation.</title>
        <authorList>
            <consortium name="The Broad Institute Genomics Platform"/>
            <consortium name="The Broad Institute Genome Sequencing Center for Infectious Disease"/>
            <person name="Wu L."/>
            <person name="Ma J."/>
        </authorList>
    </citation>
    <scope>NUCLEOTIDE SEQUENCE [LARGE SCALE GENOMIC DNA]</scope>
    <source>
        <strain evidence="3">JCM 18053</strain>
    </source>
</reference>
<protein>
    <recommendedName>
        <fullName evidence="1">CobQ/CobB/MinD/ParA nucleotide binding domain-containing protein</fullName>
    </recommendedName>
</protein>
<dbReference type="Pfam" id="PF01656">
    <property type="entry name" value="CbiA"/>
    <property type="match status" value="1"/>
</dbReference>
<dbReference type="InterPro" id="IPR002586">
    <property type="entry name" value="CobQ/CobB/MinD/ParA_Nub-bd_dom"/>
</dbReference>
<evidence type="ECO:0000313" key="3">
    <source>
        <dbReference type="Proteomes" id="UP001499852"/>
    </source>
</evidence>
<proteinExistence type="predicted"/>
<evidence type="ECO:0000259" key="1">
    <source>
        <dbReference type="Pfam" id="PF01656"/>
    </source>
</evidence>
<dbReference type="InterPro" id="IPR027417">
    <property type="entry name" value="P-loop_NTPase"/>
</dbReference>
<keyword evidence="3" id="KW-1185">Reference proteome</keyword>
<dbReference type="EMBL" id="BAABIA010000006">
    <property type="protein sequence ID" value="GAA5143794.1"/>
    <property type="molecule type" value="Genomic_DNA"/>
</dbReference>
<dbReference type="Gene3D" id="3.40.50.300">
    <property type="entry name" value="P-loop containing nucleotide triphosphate hydrolases"/>
    <property type="match status" value="1"/>
</dbReference>
<comment type="caution">
    <text evidence="2">The sequence shown here is derived from an EMBL/GenBank/DDBJ whole genome shotgun (WGS) entry which is preliminary data.</text>
</comment>
<evidence type="ECO:0000313" key="2">
    <source>
        <dbReference type="EMBL" id="GAA5143794.1"/>
    </source>
</evidence>
<dbReference type="SUPFAM" id="SSF52540">
    <property type="entry name" value="P-loop containing nucleoside triphosphate hydrolases"/>
    <property type="match status" value="1"/>
</dbReference>
<gene>
    <name evidence="2" type="ORF">GCM10023213_32510</name>
</gene>
<organism evidence="2 3">
    <name type="scientific">Prosthecobacter algae</name>
    <dbReference type="NCBI Taxonomy" id="1144682"/>
    <lineage>
        <taxon>Bacteria</taxon>
        <taxon>Pseudomonadati</taxon>
        <taxon>Verrucomicrobiota</taxon>
        <taxon>Verrucomicrobiia</taxon>
        <taxon>Verrucomicrobiales</taxon>
        <taxon>Verrucomicrobiaceae</taxon>
        <taxon>Prosthecobacter</taxon>
    </lineage>
</organism>
<name>A0ABP9PD06_9BACT</name>
<sequence>MAMKKRLVLILNGKGGVGKSFFAVNFVQYLKDRKHDHRAVDTDNENSTLKRYHPEAAFADLNDPRGLDSLFAALEDAPLVVVDGRAASTDLVLDYFAEVSAFELLDSLDARLTIVMPVNHEADSVTQIKLIADALAERCRYVIVKNQAHSEHFALYEKSRTRGRLVDELNAGELVIPRMYDWLVAAINQHNLTATQAQAHSSFNVVDRQRLKNWQKAFYAQVDTHTGALLSDAQTSTPHE</sequence>
<dbReference type="Proteomes" id="UP001499852">
    <property type="component" value="Unassembled WGS sequence"/>
</dbReference>
<accession>A0ABP9PD06</accession>